<reference evidence="2 4" key="1">
    <citation type="journal article" date="2020" name="Stud. Mycol.">
        <title>101 Dothideomycetes genomes: a test case for predicting lifestyles and emergence of pathogens.</title>
        <authorList>
            <person name="Haridas S."/>
            <person name="Albert R."/>
            <person name="Binder M."/>
            <person name="Bloem J."/>
            <person name="Labutti K."/>
            <person name="Salamov A."/>
            <person name="Andreopoulos B."/>
            <person name="Baker S."/>
            <person name="Barry K."/>
            <person name="Bills G."/>
            <person name="Bluhm B."/>
            <person name="Cannon C."/>
            <person name="Castanera R."/>
            <person name="Culley D."/>
            <person name="Daum C."/>
            <person name="Ezra D."/>
            <person name="Gonzalez J."/>
            <person name="Henrissat B."/>
            <person name="Kuo A."/>
            <person name="Liang C."/>
            <person name="Lipzen A."/>
            <person name="Lutzoni F."/>
            <person name="Magnuson J."/>
            <person name="Mondo S."/>
            <person name="Nolan M."/>
            <person name="Ohm R."/>
            <person name="Pangilinan J."/>
            <person name="Park H.-J."/>
            <person name="Ramirez L."/>
            <person name="Alfaro M."/>
            <person name="Sun H."/>
            <person name="Tritt A."/>
            <person name="Yoshinaga Y."/>
            <person name="Zwiers L.-H."/>
            <person name="Turgeon B."/>
            <person name="Goodwin S."/>
            <person name="Spatafora J."/>
            <person name="Crous P."/>
            <person name="Grigoriev I."/>
        </authorList>
    </citation>
    <scope>NUCLEOTIDE SEQUENCE</scope>
    <source>
        <strain evidence="2 4">CBS 304.34</strain>
    </source>
</reference>
<gene>
    <name evidence="2 4" type="ORF">BDZ99DRAFT_470162</name>
</gene>
<reference evidence="4" key="3">
    <citation type="submission" date="2025-04" db="UniProtKB">
        <authorList>
            <consortium name="RefSeq"/>
        </authorList>
    </citation>
    <scope>IDENTIFICATION</scope>
    <source>
        <strain evidence="4">CBS 304.34</strain>
    </source>
</reference>
<evidence type="ECO:0000313" key="2">
    <source>
        <dbReference type="EMBL" id="KAF2817109.1"/>
    </source>
</evidence>
<organism evidence="2">
    <name type="scientific">Mytilinidion resinicola</name>
    <dbReference type="NCBI Taxonomy" id="574789"/>
    <lineage>
        <taxon>Eukaryota</taxon>
        <taxon>Fungi</taxon>
        <taxon>Dikarya</taxon>
        <taxon>Ascomycota</taxon>
        <taxon>Pezizomycotina</taxon>
        <taxon>Dothideomycetes</taxon>
        <taxon>Pleosporomycetidae</taxon>
        <taxon>Mytilinidiales</taxon>
        <taxon>Mytilinidiaceae</taxon>
        <taxon>Mytilinidion</taxon>
    </lineage>
</organism>
<evidence type="ECO:0000256" key="1">
    <source>
        <dbReference type="SAM" id="MobiDB-lite"/>
    </source>
</evidence>
<feature type="region of interest" description="Disordered" evidence="1">
    <location>
        <begin position="45"/>
        <end position="71"/>
    </location>
</feature>
<name>A0A6A6Z8S6_9PEZI</name>
<dbReference type="AlphaFoldDB" id="A0A6A6Z8S6"/>
<dbReference type="EMBL" id="MU003692">
    <property type="protein sequence ID" value="KAF2817109.1"/>
    <property type="molecule type" value="Genomic_DNA"/>
</dbReference>
<reference evidence="4" key="2">
    <citation type="submission" date="2020-04" db="EMBL/GenBank/DDBJ databases">
        <authorList>
            <consortium name="NCBI Genome Project"/>
        </authorList>
    </citation>
    <scope>NUCLEOTIDE SEQUENCE</scope>
    <source>
        <strain evidence="4">CBS 304.34</strain>
    </source>
</reference>
<accession>A0A6A6Z8S6</accession>
<proteinExistence type="predicted"/>
<dbReference type="RefSeq" id="XP_033584073.1">
    <property type="nucleotide sequence ID" value="XM_033721614.1"/>
</dbReference>
<keyword evidence="3" id="KW-1185">Reference proteome</keyword>
<dbReference type="Proteomes" id="UP000504636">
    <property type="component" value="Unplaced"/>
</dbReference>
<feature type="compositionally biased region" description="Basic and acidic residues" evidence="1">
    <location>
        <begin position="46"/>
        <end position="57"/>
    </location>
</feature>
<evidence type="ECO:0000313" key="3">
    <source>
        <dbReference type="Proteomes" id="UP000504636"/>
    </source>
</evidence>
<protein>
    <submittedName>
        <fullName evidence="2 4">Uncharacterized protein</fullName>
    </submittedName>
</protein>
<evidence type="ECO:0000313" key="4">
    <source>
        <dbReference type="RefSeq" id="XP_033584073.1"/>
    </source>
</evidence>
<dbReference type="GeneID" id="54462507"/>
<sequence>MSLNDNKVPQETIEGQLDRQLSILRGPLAPAASRLRSMDLFFTSGKLEKDGESKNENEDNSMSTPLESLDPMDAGDWAFEIRIDKETCKVTRSRGAINDMIRRVMTHAQGQLQQAIDTKGTENPGLSVEDWEEAISVMWTEMQGSLATAPDS</sequence>